<evidence type="ECO:0000259" key="1">
    <source>
        <dbReference type="PROSITE" id="PS51186"/>
    </source>
</evidence>
<evidence type="ECO:0000313" key="3">
    <source>
        <dbReference type="Proteomes" id="UP000009879"/>
    </source>
</evidence>
<dbReference type="AlphaFoldDB" id="K9ASL5"/>
<name>K9ASL5_9MICO</name>
<dbReference type="InterPro" id="IPR000182">
    <property type="entry name" value="GNAT_dom"/>
</dbReference>
<dbReference type="Gene3D" id="3.40.630.30">
    <property type="match status" value="1"/>
</dbReference>
<protein>
    <recommendedName>
        <fullName evidence="1">N-acetyltransferase domain-containing protein</fullName>
    </recommendedName>
</protein>
<gene>
    <name evidence="2" type="ORF">C272_00005</name>
</gene>
<dbReference type="Proteomes" id="UP000009879">
    <property type="component" value="Unassembled WGS sequence"/>
</dbReference>
<comment type="caution">
    <text evidence="2">The sequence shown here is derived from an EMBL/GenBank/DDBJ whole genome shotgun (WGS) entry which is preliminary data.</text>
</comment>
<feature type="domain" description="N-acetyltransferase" evidence="1">
    <location>
        <begin position="19"/>
        <end position="191"/>
    </location>
</feature>
<accession>K9ASL5</accession>
<dbReference type="PANTHER" id="PTHR43441:SF11">
    <property type="entry name" value="RIBOSOMAL-PROTEIN-SERINE ACETYLTRANSFERASE"/>
    <property type="match status" value="1"/>
</dbReference>
<reference evidence="2 3" key="1">
    <citation type="submission" date="2012-09" db="EMBL/GenBank/DDBJ databases">
        <title>Genome Sequence of Brevibacterium casei S18.</title>
        <authorList>
            <person name="Sharma R."/>
            <person name="Singh A."/>
            <person name="Jangir P.K."/>
        </authorList>
    </citation>
    <scope>NUCLEOTIDE SEQUENCE [LARGE SCALE GENOMIC DNA]</scope>
    <source>
        <strain evidence="2 3">S18</strain>
    </source>
</reference>
<proteinExistence type="predicted"/>
<sequence length="223" mass="24540">MDLAEIWPPFGLRITTGDMELTPTREADLPELAEIARGGVRRDGVRAFLVDWDSGTDEEIGRSIAQYQWGTRANYSPGDWTIEFTVRVDGRVVGLQGASSTDFPKTRSVKTGSWLARSEQGRGYGTRMRRALVTAFADHLGARTFHTGYVEGNDASRRVSEKLGYSPNGDFTIVVQGGEACTEHQMVLRADDIVHDDAVEVAGAEAVRRFLGITDEKADSQRS</sequence>
<dbReference type="PANTHER" id="PTHR43441">
    <property type="entry name" value="RIBOSOMAL-PROTEIN-SERINE ACETYLTRANSFERASE"/>
    <property type="match status" value="1"/>
</dbReference>
<dbReference type="PROSITE" id="PS51186">
    <property type="entry name" value="GNAT"/>
    <property type="match status" value="1"/>
</dbReference>
<dbReference type="InterPro" id="IPR016181">
    <property type="entry name" value="Acyl_CoA_acyltransferase"/>
</dbReference>
<organism evidence="2 3">
    <name type="scientific">Brevibacterium casei S18</name>
    <dbReference type="NCBI Taxonomy" id="1229781"/>
    <lineage>
        <taxon>Bacteria</taxon>
        <taxon>Bacillati</taxon>
        <taxon>Actinomycetota</taxon>
        <taxon>Actinomycetes</taxon>
        <taxon>Micrococcales</taxon>
        <taxon>Brevibacteriaceae</taxon>
        <taxon>Brevibacterium</taxon>
    </lineage>
</organism>
<dbReference type="Pfam" id="PF13302">
    <property type="entry name" value="Acetyltransf_3"/>
    <property type="match status" value="1"/>
</dbReference>
<keyword evidence="3" id="KW-1185">Reference proteome</keyword>
<dbReference type="EMBL" id="AMSP01000001">
    <property type="protein sequence ID" value="EKU49071.1"/>
    <property type="molecule type" value="Genomic_DNA"/>
</dbReference>
<dbReference type="GO" id="GO:0008999">
    <property type="term" value="F:protein-N-terminal-alanine acetyltransferase activity"/>
    <property type="evidence" value="ECO:0007669"/>
    <property type="project" value="TreeGrafter"/>
</dbReference>
<evidence type="ECO:0000313" key="2">
    <source>
        <dbReference type="EMBL" id="EKU49071.1"/>
    </source>
</evidence>
<dbReference type="RefSeq" id="WP_009374392.1">
    <property type="nucleotide sequence ID" value="NZ_AMSP01000001.1"/>
</dbReference>
<dbReference type="InterPro" id="IPR051908">
    <property type="entry name" value="Ribosomal_N-acetyltransferase"/>
</dbReference>
<dbReference type="SUPFAM" id="SSF55729">
    <property type="entry name" value="Acyl-CoA N-acyltransferases (Nat)"/>
    <property type="match status" value="1"/>
</dbReference>
<dbReference type="PATRIC" id="fig|1229781.4.peg.1"/>
<dbReference type="GO" id="GO:0005737">
    <property type="term" value="C:cytoplasm"/>
    <property type="evidence" value="ECO:0007669"/>
    <property type="project" value="TreeGrafter"/>
</dbReference>
<dbReference type="eggNOG" id="COG1670">
    <property type="taxonomic scope" value="Bacteria"/>
</dbReference>
<dbReference type="GO" id="GO:1990189">
    <property type="term" value="F:protein N-terminal-serine acetyltransferase activity"/>
    <property type="evidence" value="ECO:0007669"/>
    <property type="project" value="TreeGrafter"/>
</dbReference>